<evidence type="ECO:0000313" key="4">
    <source>
        <dbReference type="EMBL" id="SMF12720.1"/>
    </source>
</evidence>
<dbReference type="InterPro" id="IPR037152">
    <property type="entry name" value="L-asparaginase_N_sf"/>
</dbReference>
<dbReference type="Gene3D" id="3.40.50.1170">
    <property type="entry name" value="L-asparaginase, N-terminal domain"/>
    <property type="match status" value="1"/>
</dbReference>
<sequence length="172" mass="18669">MAEMIKIISAGGTIDKIYFDANSEFQVGDPQIHHILAEANVALDYELESVLRKDSLDLTDDDRQLIFNKVQVSPQKRIIVTHGTDTMATTARVLEGITDKVIVFTGSMEPAKLKSSDAIFNVGCAITAVQLLPPGVYIAMNGQVLHAAQANKNLKAKRFESSDGEGPILSKV</sequence>
<dbReference type="InterPro" id="IPR006034">
    <property type="entry name" value="Asparaginase/glutaminase-like"/>
</dbReference>
<dbReference type="GO" id="GO:0004067">
    <property type="term" value="F:asparaginase activity"/>
    <property type="evidence" value="ECO:0007669"/>
    <property type="project" value="UniProtKB-UniRule"/>
</dbReference>
<dbReference type="EMBL" id="FWZT01000005">
    <property type="protein sequence ID" value="SMF12720.1"/>
    <property type="molecule type" value="Genomic_DNA"/>
</dbReference>
<evidence type="ECO:0000259" key="3">
    <source>
        <dbReference type="Pfam" id="PF00710"/>
    </source>
</evidence>
<dbReference type="SUPFAM" id="SSF53774">
    <property type="entry name" value="Glutaminase/Asparaginase"/>
    <property type="match status" value="1"/>
</dbReference>
<organism evidence="4 5">
    <name type="scientific">Pseudobacteriovorax antillogorgiicola</name>
    <dbReference type="NCBI Taxonomy" id="1513793"/>
    <lineage>
        <taxon>Bacteria</taxon>
        <taxon>Pseudomonadati</taxon>
        <taxon>Bdellovibrionota</taxon>
        <taxon>Oligoflexia</taxon>
        <taxon>Oligoflexales</taxon>
        <taxon>Pseudobacteriovoracaceae</taxon>
        <taxon>Pseudobacteriovorax</taxon>
    </lineage>
</organism>
<feature type="binding site" evidence="2">
    <location>
        <position position="55"/>
    </location>
    <ligand>
        <name>substrate</name>
    </ligand>
</feature>
<dbReference type="Proteomes" id="UP000192907">
    <property type="component" value="Unassembled WGS sequence"/>
</dbReference>
<dbReference type="PANTHER" id="PTHR11707">
    <property type="entry name" value="L-ASPARAGINASE"/>
    <property type="match status" value="1"/>
</dbReference>
<keyword evidence="5" id="KW-1185">Reference proteome</keyword>
<reference evidence="5" key="1">
    <citation type="submission" date="2017-04" db="EMBL/GenBank/DDBJ databases">
        <authorList>
            <person name="Varghese N."/>
            <person name="Submissions S."/>
        </authorList>
    </citation>
    <scope>NUCLEOTIDE SEQUENCE [LARGE SCALE GENOMIC DNA]</scope>
    <source>
        <strain evidence="5">RKEM611</strain>
    </source>
</reference>
<proteinExistence type="predicted"/>
<dbReference type="Pfam" id="PF00710">
    <property type="entry name" value="Asparaginase"/>
    <property type="match status" value="1"/>
</dbReference>
<evidence type="ECO:0000313" key="5">
    <source>
        <dbReference type="Proteomes" id="UP000192907"/>
    </source>
</evidence>
<dbReference type="PANTHER" id="PTHR11707:SF28">
    <property type="entry name" value="60 KDA LYSOPHOSPHOLIPASE"/>
    <property type="match status" value="1"/>
</dbReference>
<dbReference type="STRING" id="1513793.SAMN06296036_105193"/>
<evidence type="ECO:0000256" key="2">
    <source>
        <dbReference type="PIRSR" id="PIRSR001220-2"/>
    </source>
</evidence>
<accession>A0A1Y6BKJ9</accession>
<feature type="binding site" evidence="2">
    <location>
        <begin position="84"/>
        <end position="85"/>
    </location>
    <ligand>
        <name>substrate</name>
    </ligand>
</feature>
<dbReference type="InterPro" id="IPR027474">
    <property type="entry name" value="L-asparaginase_N"/>
</dbReference>
<dbReference type="InterPro" id="IPR036152">
    <property type="entry name" value="Asp/glu_Ase-like_sf"/>
</dbReference>
<gene>
    <name evidence="4" type="ORF">SAMN06296036_105193</name>
</gene>
<evidence type="ECO:0000256" key="1">
    <source>
        <dbReference type="PIRSR" id="PIRSR001220-1"/>
    </source>
</evidence>
<dbReference type="AlphaFoldDB" id="A0A1Y6BKJ9"/>
<dbReference type="PROSITE" id="PS51732">
    <property type="entry name" value="ASN_GLN_ASE_3"/>
    <property type="match status" value="1"/>
</dbReference>
<dbReference type="PIRSF" id="PIRSF001220">
    <property type="entry name" value="L-ASNase_gatD"/>
    <property type="match status" value="1"/>
</dbReference>
<feature type="domain" description="L-asparaginase N-terminal" evidence="3">
    <location>
        <begin position="5"/>
        <end position="153"/>
    </location>
</feature>
<name>A0A1Y6BKJ9_9BACT</name>
<dbReference type="PRINTS" id="PR00139">
    <property type="entry name" value="ASNGLNASE"/>
</dbReference>
<feature type="active site" description="O-isoaspartyl threonine intermediate" evidence="1">
    <location>
        <position position="13"/>
    </location>
</feature>
<protein>
    <submittedName>
        <fullName evidence="4">L-asparaginase</fullName>
    </submittedName>
</protein>
<dbReference type="PIRSF" id="PIRSF500176">
    <property type="entry name" value="L_ASNase"/>
    <property type="match status" value="1"/>
</dbReference>